<evidence type="ECO:0000313" key="3">
    <source>
        <dbReference type="EMBL" id="RGU57770.1"/>
    </source>
</evidence>
<evidence type="ECO:0000313" key="6">
    <source>
        <dbReference type="Proteomes" id="UP000283426"/>
    </source>
</evidence>
<gene>
    <name evidence="4" type="ORF">DWW24_00395</name>
    <name evidence="3" type="ORF">DWW57_04565</name>
    <name evidence="5" type="ORF">DXA53_05525</name>
    <name evidence="1" type="ORF">L0P03_07760</name>
    <name evidence="2" type="ORF">PN645_00090</name>
</gene>
<reference evidence="6 7" key="1">
    <citation type="submission" date="2018-08" db="EMBL/GenBank/DDBJ databases">
        <title>A genome reference for cultivated species of the human gut microbiota.</title>
        <authorList>
            <person name="Zou Y."/>
            <person name="Xue W."/>
            <person name="Luo G."/>
        </authorList>
    </citation>
    <scope>NUCLEOTIDE SEQUENCE [LARGE SCALE GENOMIC DNA]</scope>
    <source>
        <strain evidence="4 6">AF14-6AC</strain>
        <strain evidence="3 7">AF16-14</strain>
        <strain evidence="5 8">OF03-11</strain>
    </source>
</reference>
<dbReference type="EMBL" id="QSCO01000006">
    <property type="protein sequence ID" value="RGY08109.1"/>
    <property type="molecule type" value="Genomic_DNA"/>
</dbReference>
<reference evidence="2" key="3">
    <citation type="submission" date="2023-01" db="EMBL/GenBank/DDBJ databases">
        <title>Human gut microbiome strain richness.</title>
        <authorList>
            <person name="Chen-Liaw A."/>
        </authorList>
    </citation>
    <scope>NUCLEOTIDE SEQUENCE</scope>
    <source>
        <strain evidence="2">RTP21484st1_B7_RTP21484_190118</strain>
    </source>
</reference>
<evidence type="ECO:0000313" key="8">
    <source>
        <dbReference type="Proteomes" id="UP000284434"/>
    </source>
</evidence>
<organism evidence="4 6">
    <name type="scientific">Odoribacter splanchnicus</name>
    <dbReference type="NCBI Taxonomy" id="28118"/>
    <lineage>
        <taxon>Bacteria</taxon>
        <taxon>Pseudomonadati</taxon>
        <taxon>Bacteroidota</taxon>
        <taxon>Bacteroidia</taxon>
        <taxon>Bacteroidales</taxon>
        <taxon>Odoribacteraceae</taxon>
        <taxon>Odoribacter</taxon>
    </lineage>
</organism>
<proteinExistence type="predicted"/>
<reference evidence="1" key="2">
    <citation type="submission" date="2022-01" db="EMBL/GenBank/DDBJ databases">
        <title>Collection of gut derived symbiotic bacterial strains cultured from healthy donors.</title>
        <authorList>
            <person name="Lin H."/>
            <person name="Kohout C."/>
            <person name="Waligurski E."/>
            <person name="Pamer E.G."/>
        </authorList>
    </citation>
    <scope>NUCLEOTIDE SEQUENCE</scope>
    <source>
        <strain evidence="1">DFI.1.149</strain>
    </source>
</reference>
<evidence type="ECO:0000313" key="1">
    <source>
        <dbReference type="EMBL" id="MCG4959743.1"/>
    </source>
</evidence>
<comment type="caution">
    <text evidence="4">The sequence shown here is derived from an EMBL/GenBank/DDBJ whole genome shotgun (WGS) entry which is preliminary data.</text>
</comment>
<evidence type="ECO:0000313" key="4">
    <source>
        <dbReference type="EMBL" id="RGV30571.1"/>
    </source>
</evidence>
<dbReference type="Proteomes" id="UP000284434">
    <property type="component" value="Unassembled WGS sequence"/>
</dbReference>
<sequence>MKRRLCPQCKIPNFYVLNEKKERRLVFVTVEFEVIAAKEGESLEGFDLTVIYCLGCSWSGSPRRTVRY</sequence>
<evidence type="ECO:0000313" key="7">
    <source>
        <dbReference type="Proteomes" id="UP000284243"/>
    </source>
</evidence>
<dbReference type="Proteomes" id="UP000283426">
    <property type="component" value="Unassembled WGS sequence"/>
</dbReference>
<dbReference type="OMA" id="QCKIAAL"/>
<protein>
    <submittedName>
        <fullName evidence="4">Uncharacterized protein</fullName>
    </submittedName>
</protein>
<accession>A0A1Y3YKF6</accession>
<dbReference type="Proteomes" id="UP000284243">
    <property type="component" value="Unassembled WGS sequence"/>
</dbReference>
<dbReference type="GeneID" id="61274331"/>
<evidence type="ECO:0000313" key="5">
    <source>
        <dbReference type="EMBL" id="RGY08109.1"/>
    </source>
</evidence>
<dbReference type="EMBL" id="QRYW01000001">
    <property type="protein sequence ID" value="RGV30571.1"/>
    <property type="molecule type" value="Genomic_DNA"/>
</dbReference>
<name>A0A1Y3YKF6_9BACT</name>
<dbReference type="EMBL" id="JAQMRD010000001">
    <property type="protein sequence ID" value="MDB9221401.1"/>
    <property type="molecule type" value="Genomic_DNA"/>
</dbReference>
<dbReference type="Proteomes" id="UP001199750">
    <property type="component" value="Unassembled WGS sequence"/>
</dbReference>
<dbReference type="RefSeq" id="WP_013611381.1">
    <property type="nucleotide sequence ID" value="NZ_BAABYK010000001.1"/>
</dbReference>
<dbReference type="Proteomes" id="UP001212263">
    <property type="component" value="Unassembled WGS sequence"/>
</dbReference>
<dbReference type="AlphaFoldDB" id="A0A1Y3YKF6"/>
<dbReference type="EMBL" id="QRYC01000004">
    <property type="protein sequence ID" value="RGU57770.1"/>
    <property type="molecule type" value="Genomic_DNA"/>
</dbReference>
<dbReference type="EMBL" id="JAKNDN010000012">
    <property type="protein sequence ID" value="MCG4959743.1"/>
    <property type="molecule type" value="Genomic_DNA"/>
</dbReference>
<evidence type="ECO:0000313" key="2">
    <source>
        <dbReference type="EMBL" id="MDB9221401.1"/>
    </source>
</evidence>